<gene>
    <name evidence="4" type="ORF">ThidrDRAFT_0281</name>
</gene>
<dbReference type="InterPro" id="IPR052016">
    <property type="entry name" value="Bact_Sigma-Reg"/>
</dbReference>
<evidence type="ECO:0000259" key="3">
    <source>
        <dbReference type="PROSITE" id="PS50110"/>
    </source>
</evidence>
<dbReference type="InterPro" id="IPR036890">
    <property type="entry name" value="HATPase_C_sf"/>
</dbReference>
<dbReference type="STRING" id="765913.ThidrDRAFT_0281"/>
<dbReference type="OrthoDB" id="9811749at2"/>
<dbReference type="PROSITE" id="PS50110">
    <property type="entry name" value="RESPONSE_REGULATORY"/>
    <property type="match status" value="1"/>
</dbReference>
<evidence type="ECO:0000256" key="1">
    <source>
        <dbReference type="ARBA" id="ARBA00022801"/>
    </source>
</evidence>
<keyword evidence="5" id="KW-1185">Reference proteome</keyword>
<dbReference type="RefSeq" id="WP_007038997.1">
    <property type="nucleotide sequence ID" value="NZ_AFWT01000002.1"/>
</dbReference>
<dbReference type="SMART" id="SM00448">
    <property type="entry name" value="REC"/>
    <property type="match status" value="1"/>
</dbReference>
<dbReference type="eggNOG" id="COG3706">
    <property type="taxonomic scope" value="Bacteria"/>
</dbReference>
<dbReference type="eggNOG" id="COG2172">
    <property type="taxonomic scope" value="Bacteria"/>
</dbReference>
<dbReference type="PANTHER" id="PTHR43156:SF2">
    <property type="entry name" value="STAGE II SPORULATION PROTEIN E"/>
    <property type="match status" value="1"/>
</dbReference>
<evidence type="ECO:0000313" key="4">
    <source>
        <dbReference type="EMBL" id="EGV33592.1"/>
    </source>
</evidence>
<dbReference type="Proteomes" id="UP000004200">
    <property type="component" value="Unassembled WGS sequence"/>
</dbReference>
<dbReference type="InterPro" id="IPR001932">
    <property type="entry name" value="PPM-type_phosphatase-like_dom"/>
</dbReference>
<dbReference type="EMBL" id="AFWT01000002">
    <property type="protein sequence ID" value="EGV33592.1"/>
    <property type="molecule type" value="Genomic_DNA"/>
</dbReference>
<dbReference type="AlphaFoldDB" id="G2DW92"/>
<dbReference type="SUPFAM" id="SSF55874">
    <property type="entry name" value="ATPase domain of HSP90 chaperone/DNA topoisomerase II/histidine kinase"/>
    <property type="match status" value="1"/>
</dbReference>
<accession>G2DW92</accession>
<protein>
    <submittedName>
        <fullName evidence="4">Response regulator receiver modulated serine phosphatase</fullName>
    </submittedName>
</protein>
<comment type="caution">
    <text evidence="4">The sequence shown here is derived from an EMBL/GenBank/DDBJ whole genome shotgun (WGS) entry which is preliminary data.</text>
</comment>
<dbReference type="GO" id="GO:0016791">
    <property type="term" value="F:phosphatase activity"/>
    <property type="evidence" value="ECO:0007669"/>
    <property type="project" value="TreeGrafter"/>
</dbReference>
<dbReference type="PANTHER" id="PTHR43156">
    <property type="entry name" value="STAGE II SPORULATION PROTEIN E-RELATED"/>
    <property type="match status" value="1"/>
</dbReference>
<keyword evidence="1" id="KW-0378">Hydrolase</keyword>
<dbReference type="InterPro" id="IPR011006">
    <property type="entry name" value="CheY-like_superfamily"/>
</dbReference>
<evidence type="ECO:0000313" key="5">
    <source>
        <dbReference type="Proteomes" id="UP000004200"/>
    </source>
</evidence>
<dbReference type="InterPro" id="IPR036457">
    <property type="entry name" value="PPM-type-like_dom_sf"/>
</dbReference>
<dbReference type="InterPro" id="IPR001789">
    <property type="entry name" value="Sig_transdc_resp-reg_receiver"/>
</dbReference>
<evidence type="ECO:0000256" key="2">
    <source>
        <dbReference type="PROSITE-ProRule" id="PRU00169"/>
    </source>
</evidence>
<dbReference type="Pfam" id="PF07228">
    <property type="entry name" value="SpoIIE"/>
    <property type="match status" value="1"/>
</dbReference>
<comment type="caution">
    <text evidence="2">Lacks conserved residue(s) required for the propagation of feature annotation.</text>
</comment>
<sequence length="582" mass="63540">MTGSDLPPEVSRLPASQARGASVETFSRGTALILDPDASERDRLRQTLQLEGFRVLLAADGETALSLFERERPDIVLLNVDPARAADFETVRRIKQCAGSGFTPLIVLSDSDERAVIRRATDAGGDDFVSKPVSAGRLKARILVSERVRDLHRAHADRQKVLAAHLQRDREDQELAEHLLSHAVRSRNVAMDRLGLVQRPAAIFNGDLMLSQFLPDGGLRVLLGDFTGHGLAAAVGVLPVADVFHTMTRKGVTDSQLLGEINRKLYQLLPADRFMAACLVSLPGNGEAVRWWNGGMPSAWLRTRSGLTELTSHALPLGILPELPAQEIPRRVHLCGGDRILMMSDGLLEASGRDGVMFINAAFDSVLHSWQDDAPILPGLIAALDRHCQGAEQLDDIAALEIPLDPNFMVPEPGPETVCPTTGWSWSLDLEGARLCNQPTLESALKPLGFLDGLEVQQGVLETILAELFTNALDHGVLKLDSIMKVTPEGFDAYYRERSSRLALEASGMVSIRIGYEPGPDGGGSVRMCVRDSGSGFDSTDVQTLYQDPACPWGRGLMLLRQLCESLVFRRNGSEAEVLYRW</sequence>
<dbReference type="eggNOG" id="COG2208">
    <property type="taxonomic scope" value="Bacteria"/>
</dbReference>
<dbReference type="GO" id="GO:0000160">
    <property type="term" value="P:phosphorelay signal transduction system"/>
    <property type="evidence" value="ECO:0007669"/>
    <property type="project" value="InterPro"/>
</dbReference>
<dbReference type="SMART" id="SM00331">
    <property type="entry name" value="PP2C_SIG"/>
    <property type="match status" value="1"/>
</dbReference>
<dbReference type="CDD" id="cd16936">
    <property type="entry name" value="HATPase_RsbW-like"/>
    <property type="match status" value="1"/>
</dbReference>
<dbReference type="Gene3D" id="3.60.40.10">
    <property type="entry name" value="PPM-type phosphatase domain"/>
    <property type="match status" value="1"/>
</dbReference>
<feature type="domain" description="Response regulatory" evidence="3">
    <location>
        <begin position="30"/>
        <end position="146"/>
    </location>
</feature>
<proteinExistence type="predicted"/>
<dbReference type="Pfam" id="PF00072">
    <property type="entry name" value="Response_reg"/>
    <property type="match status" value="1"/>
</dbReference>
<reference evidence="4 5" key="1">
    <citation type="submission" date="2011-06" db="EMBL/GenBank/DDBJ databases">
        <title>The draft genome of Thiorhodococcus drewsii AZ1.</title>
        <authorList>
            <consortium name="US DOE Joint Genome Institute (JGI-PGF)"/>
            <person name="Lucas S."/>
            <person name="Han J."/>
            <person name="Lapidus A."/>
            <person name="Cheng J.-F."/>
            <person name="Goodwin L."/>
            <person name="Pitluck S."/>
            <person name="Peters L."/>
            <person name="Land M.L."/>
            <person name="Hauser L."/>
            <person name="Vogl K."/>
            <person name="Liu Z."/>
            <person name="Imhoff J."/>
            <person name="Thiel V."/>
            <person name="Frigaard N.-U."/>
            <person name="Bryant D.A."/>
            <person name="Woyke T.J."/>
        </authorList>
    </citation>
    <scope>NUCLEOTIDE SEQUENCE [LARGE SCALE GENOMIC DNA]</scope>
    <source>
        <strain evidence="4 5">AZ1</strain>
    </source>
</reference>
<dbReference type="Gene3D" id="3.40.50.2300">
    <property type="match status" value="1"/>
</dbReference>
<dbReference type="Gene3D" id="3.30.565.10">
    <property type="entry name" value="Histidine kinase-like ATPase, C-terminal domain"/>
    <property type="match status" value="1"/>
</dbReference>
<name>G2DW92_9GAMM</name>
<organism evidence="4 5">
    <name type="scientific">Thiorhodococcus drewsii AZ1</name>
    <dbReference type="NCBI Taxonomy" id="765913"/>
    <lineage>
        <taxon>Bacteria</taxon>
        <taxon>Pseudomonadati</taxon>
        <taxon>Pseudomonadota</taxon>
        <taxon>Gammaproteobacteria</taxon>
        <taxon>Chromatiales</taxon>
        <taxon>Chromatiaceae</taxon>
        <taxon>Thiorhodococcus</taxon>
    </lineage>
</organism>
<dbReference type="SUPFAM" id="SSF52172">
    <property type="entry name" value="CheY-like"/>
    <property type="match status" value="1"/>
</dbReference>